<evidence type="ECO:0000313" key="1">
    <source>
        <dbReference type="EMBL" id="GMS92428.1"/>
    </source>
</evidence>
<keyword evidence="2" id="KW-1185">Reference proteome</keyword>
<reference evidence="1" key="1">
    <citation type="submission" date="2023-10" db="EMBL/GenBank/DDBJ databases">
        <title>Genome assembly of Pristionchus species.</title>
        <authorList>
            <person name="Yoshida K."/>
            <person name="Sommer R.J."/>
        </authorList>
    </citation>
    <scope>NUCLEOTIDE SEQUENCE</scope>
    <source>
        <strain evidence="1">RS0144</strain>
    </source>
</reference>
<name>A0AAV5TFX8_9BILA</name>
<dbReference type="InterPro" id="IPR019425">
    <property type="entry name" value="7TM_GPCR_serpentine_rcpt_Srt"/>
</dbReference>
<accession>A0AAV5TFX8</accession>
<dbReference type="EMBL" id="BTSX01000004">
    <property type="protein sequence ID" value="GMS92428.1"/>
    <property type="molecule type" value="Genomic_DNA"/>
</dbReference>
<dbReference type="Proteomes" id="UP001432027">
    <property type="component" value="Unassembled WGS sequence"/>
</dbReference>
<dbReference type="Pfam" id="PF10321">
    <property type="entry name" value="7TM_GPCR_Srt"/>
    <property type="match status" value="1"/>
</dbReference>
<evidence type="ECO:0000313" key="2">
    <source>
        <dbReference type="Proteomes" id="UP001432027"/>
    </source>
</evidence>
<dbReference type="AlphaFoldDB" id="A0AAV5TFX8"/>
<comment type="caution">
    <text evidence="1">The sequence shown here is derived from an EMBL/GenBank/DDBJ whole genome shotgun (WGS) entry which is preliminary data.</text>
</comment>
<sequence>MLALAISDIGGLSCLGSGFGYAMVRGMVFCPNPSLAWAVGCGELFFWVTSSSYCMLLVVNKICEIAEGGWIFQGRTGSLCIGIIVIYGTLEMLFTAGTPCPLAHMVASFDPFIPGHSSEE</sequence>
<evidence type="ECO:0008006" key="3">
    <source>
        <dbReference type="Google" id="ProtNLM"/>
    </source>
</evidence>
<protein>
    <recommendedName>
        <fullName evidence="3">G protein-coupled receptor</fullName>
    </recommendedName>
</protein>
<gene>
    <name evidence="1" type="ORF">PENTCL1PPCAC_14603</name>
</gene>
<proteinExistence type="predicted"/>
<feature type="non-terminal residue" evidence="1">
    <location>
        <position position="120"/>
    </location>
</feature>
<dbReference type="PANTHER" id="PTHR23021:SF11">
    <property type="entry name" value="SERPENTINE RECEPTOR, CLASS T"/>
    <property type="match status" value="1"/>
</dbReference>
<organism evidence="1 2">
    <name type="scientific">Pristionchus entomophagus</name>
    <dbReference type="NCBI Taxonomy" id="358040"/>
    <lineage>
        <taxon>Eukaryota</taxon>
        <taxon>Metazoa</taxon>
        <taxon>Ecdysozoa</taxon>
        <taxon>Nematoda</taxon>
        <taxon>Chromadorea</taxon>
        <taxon>Rhabditida</taxon>
        <taxon>Rhabditina</taxon>
        <taxon>Diplogasteromorpha</taxon>
        <taxon>Diplogasteroidea</taxon>
        <taxon>Neodiplogasteridae</taxon>
        <taxon>Pristionchus</taxon>
    </lineage>
</organism>
<dbReference type="PANTHER" id="PTHR23021">
    <property type="entry name" value="SERPENTINE RECEPTOR, CLASS T"/>
    <property type="match status" value="1"/>
</dbReference>